<feature type="transmembrane region" description="Helical" evidence="1">
    <location>
        <begin position="43"/>
        <end position="61"/>
    </location>
</feature>
<reference evidence="2 3" key="1">
    <citation type="journal article" date="2016" name="Nat. Commun.">
        <title>Thousands of microbial genomes shed light on interconnected biogeochemical processes in an aquifer system.</title>
        <authorList>
            <person name="Anantharaman K."/>
            <person name="Brown C.T."/>
            <person name="Hug L.A."/>
            <person name="Sharon I."/>
            <person name="Castelle C.J."/>
            <person name="Probst A.J."/>
            <person name="Thomas B.C."/>
            <person name="Singh A."/>
            <person name="Wilkins M.J."/>
            <person name="Karaoz U."/>
            <person name="Brodie E.L."/>
            <person name="Williams K.H."/>
            <person name="Hubbard S.S."/>
            <person name="Banfield J.F."/>
        </authorList>
    </citation>
    <scope>NUCLEOTIDE SEQUENCE [LARGE SCALE GENOMIC DNA]</scope>
</reference>
<feature type="transmembrane region" description="Helical" evidence="1">
    <location>
        <begin position="18"/>
        <end position="36"/>
    </location>
</feature>
<keyword evidence="1" id="KW-0812">Transmembrane</keyword>
<evidence type="ECO:0000313" key="2">
    <source>
        <dbReference type="EMBL" id="OGD83119.1"/>
    </source>
</evidence>
<dbReference type="Proteomes" id="UP000179252">
    <property type="component" value="Unassembled WGS sequence"/>
</dbReference>
<dbReference type="EMBL" id="MFAU01000059">
    <property type="protein sequence ID" value="OGD83119.1"/>
    <property type="molecule type" value="Genomic_DNA"/>
</dbReference>
<gene>
    <name evidence="2" type="ORF">A2165_01930</name>
</gene>
<evidence type="ECO:0008006" key="4">
    <source>
        <dbReference type="Google" id="ProtNLM"/>
    </source>
</evidence>
<comment type="caution">
    <text evidence="2">The sequence shown here is derived from an EMBL/GenBank/DDBJ whole genome shotgun (WGS) entry which is preliminary data.</text>
</comment>
<sequence length="87" mass="9997">MFSQEAARCYFNALNPNFIYKTVGLIGLVSLLYFLYKIITGKRFVLTGILLFLPIFPFLGFSPIIVVYPYKVFAIIGLIVFLYKKSE</sequence>
<protein>
    <recommendedName>
        <fullName evidence="4">Glycosyltransferase RgtA/B/C/D-like domain-containing protein</fullName>
    </recommendedName>
</protein>
<keyword evidence="1" id="KW-1133">Transmembrane helix</keyword>
<name>A0A1F5FU30_9BACT</name>
<dbReference type="AlphaFoldDB" id="A0A1F5FU30"/>
<evidence type="ECO:0000313" key="3">
    <source>
        <dbReference type="Proteomes" id="UP000179252"/>
    </source>
</evidence>
<keyword evidence="1" id="KW-0472">Membrane</keyword>
<accession>A0A1F5FU30</accession>
<evidence type="ECO:0000256" key="1">
    <source>
        <dbReference type="SAM" id="Phobius"/>
    </source>
</evidence>
<organism evidence="2 3">
    <name type="scientific">Candidatus Curtissbacteria bacterium RBG_13_40_7</name>
    <dbReference type="NCBI Taxonomy" id="1797706"/>
    <lineage>
        <taxon>Bacteria</taxon>
        <taxon>Candidatus Curtissiibacteriota</taxon>
    </lineage>
</organism>
<proteinExistence type="predicted"/>